<accession>A0A1J3HMD8</accession>
<reference evidence="1" key="1">
    <citation type="submission" date="2016-07" db="EMBL/GenBank/DDBJ databases">
        <title>De novo transcriptome assembly of four accessions of the metal hyperaccumulator plant Noccaea caerulescens.</title>
        <authorList>
            <person name="Blande D."/>
            <person name="Halimaa P."/>
            <person name="Tervahauta A.I."/>
            <person name="Aarts M.G."/>
            <person name="Karenlampi S.O."/>
        </authorList>
    </citation>
    <scope>NUCLEOTIDE SEQUENCE</scope>
</reference>
<organism evidence="1">
    <name type="scientific">Noccaea caerulescens</name>
    <name type="common">Alpine penny-cress</name>
    <name type="synonym">Thlaspi caerulescens</name>
    <dbReference type="NCBI Taxonomy" id="107243"/>
    <lineage>
        <taxon>Eukaryota</taxon>
        <taxon>Viridiplantae</taxon>
        <taxon>Streptophyta</taxon>
        <taxon>Embryophyta</taxon>
        <taxon>Tracheophyta</taxon>
        <taxon>Spermatophyta</taxon>
        <taxon>Magnoliopsida</taxon>
        <taxon>eudicotyledons</taxon>
        <taxon>Gunneridae</taxon>
        <taxon>Pentapetalae</taxon>
        <taxon>rosids</taxon>
        <taxon>malvids</taxon>
        <taxon>Brassicales</taxon>
        <taxon>Brassicaceae</taxon>
        <taxon>Coluteocarpeae</taxon>
        <taxon>Noccaea</taxon>
    </lineage>
</organism>
<evidence type="ECO:0000313" key="1">
    <source>
        <dbReference type="EMBL" id="JAU69449.1"/>
    </source>
</evidence>
<protein>
    <submittedName>
        <fullName evidence="1">Uncharacterized protein</fullName>
    </submittedName>
</protein>
<name>A0A1J3HMD8_NOCCA</name>
<dbReference type="EMBL" id="GEVL01007892">
    <property type="protein sequence ID" value="JAU69449.1"/>
    <property type="molecule type" value="Transcribed_RNA"/>
</dbReference>
<dbReference type="SUPFAM" id="SSF161245">
    <property type="entry name" value="Zinc hairpin stack"/>
    <property type="match status" value="1"/>
</dbReference>
<sequence length="70" mass="7644">MFFRLSVQYVKLSKRLLSSAPIAASLWGNTFATSANSDCGICRVGGRDKFFHCFNNLHVLDSAPDTFGGV</sequence>
<dbReference type="AlphaFoldDB" id="A0A1J3HMD8"/>
<dbReference type="InterPro" id="IPR037275">
    <property type="entry name" value="Znf_CTCHY_sf"/>
</dbReference>
<gene>
    <name evidence="1" type="ORF">LE_TR22016_c0_g1_i1_g.70449</name>
</gene>
<proteinExistence type="predicted"/>